<dbReference type="InterPro" id="IPR025332">
    <property type="entry name" value="DUF4238"/>
</dbReference>
<evidence type="ECO:0000313" key="1">
    <source>
        <dbReference type="EMBL" id="SEM52842.1"/>
    </source>
</evidence>
<protein>
    <recommendedName>
        <fullName evidence="3">DUF4238 domain-containing protein</fullName>
    </recommendedName>
</protein>
<sequence>MTTYQFTKNQHTVPRTWLQHFTTGSSSKIHVFDTQKNVYDGSENIKKVSYIENFYDFNQEINEHFINNGVFQEPADEQFVETKLLARKVENNLGTVLPQILQKLNHHKTNILEKEQKSAFSVHIAIQMLRTSVMREFLIKCLKKINELGTKEQREEYQLDVEKMKELHHYGVLTNLELITHYAQDYLSKSWVFLKRGSGSMPFFISDNPIVFDRFGEGYNYCVPLSSDYLLFLVDPKYKVTIFNKPVFPQTKPYKVENLQDYENSVVEVDDKIISKLNIRQVEQCDHQVFASENSFAWLGGITINKTGISKINHPDFKEEFFTNFIKNLLEK</sequence>
<reference evidence="2" key="1">
    <citation type="submission" date="2016-10" db="EMBL/GenBank/DDBJ databases">
        <authorList>
            <person name="Varghese N."/>
            <person name="Submissions S."/>
        </authorList>
    </citation>
    <scope>NUCLEOTIDE SEQUENCE [LARGE SCALE GENOMIC DNA]</scope>
    <source>
        <strain evidence="2">B48,IBRC-M 10115,DSM 25386,CECT 8001</strain>
    </source>
</reference>
<evidence type="ECO:0000313" key="2">
    <source>
        <dbReference type="Proteomes" id="UP000198553"/>
    </source>
</evidence>
<dbReference type="Pfam" id="PF14022">
    <property type="entry name" value="DUF4238"/>
    <property type="match status" value="1"/>
</dbReference>
<evidence type="ECO:0008006" key="3">
    <source>
        <dbReference type="Google" id="ProtNLM"/>
    </source>
</evidence>
<dbReference type="Proteomes" id="UP000198553">
    <property type="component" value="Unassembled WGS sequence"/>
</dbReference>
<proteinExistence type="predicted"/>
<dbReference type="EMBL" id="FOBW01000003">
    <property type="protein sequence ID" value="SEM52842.1"/>
    <property type="molecule type" value="Genomic_DNA"/>
</dbReference>
<dbReference type="AlphaFoldDB" id="A0A1H7Z2L9"/>
<dbReference type="RefSeq" id="WP_170843807.1">
    <property type="nucleotide sequence ID" value="NZ_FOBW01000003.1"/>
</dbReference>
<accession>A0A1H7Z2L9</accession>
<name>A0A1H7Z2L9_9BACI</name>
<organism evidence="1 2">
    <name type="scientific">Mesobacillus persicus</name>
    <dbReference type="NCBI Taxonomy" id="930146"/>
    <lineage>
        <taxon>Bacteria</taxon>
        <taxon>Bacillati</taxon>
        <taxon>Bacillota</taxon>
        <taxon>Bacilli</taxon>
        <taxon>Bacillales</taxon>
        <taxon>Bacillaceae</taxon>
        <taxon>Mesobacillus</taxon>
    </lineage>
</organism>
<gene>
    <name evidence="1" type="ORF">SAMN05192533_103254</name>
</gene>
<keyword evidence="2" id="KW-1185">Reference proteome</keyword>